<evidence type="ECO:0000313" key="8">
    <source>
        <dbReference type="EMBL" id="MEK0083828.1"/>
    </source>
</evidence>
<comment type="caution">
    <text evidence="8">The sequence shown here is derived from an EMBL/GenBank/DDBJ whole genome shotgun (WGS) entry which is preliminary data.</text>
</comment>
<protein>
    <submittedName>
        <fullName evidence="8">NADH dehydrogenase ubiquinone Fe-S protein 4</fullName>
    </submittedName>
</protein>
<organism evidence="8 9">
    <name type="scientific">Benzoatithermus flavus</name>
    <dbReference type="NCBI Taxonomy" id="3108223"/>
    <lineage>
        <taxon>Bacteria</taxon>
        <taxon>Pseudomonadati</taxon>
        <taxon>Pseudomonadota</taxon>
        <taxon>Alphaproteobacteria</taxon>
        <taxon>Geminicoccales</taxon>
        <taxon>Geminicoccaceae</taxon>
        <taxon>Benzoatithermus</taxon>
    </lineage>
</organism>
<proteinExistence type="predicted"/>
<dbReference type="Gene3D" id="3.30.160.190">
    <property type="entry name" value="atu1810 like domain"/>
    <property type="match status" value="1"/>
</dbReference>
<evidence type="ECO:0000256" key="6">
    <source>
        <dbReference type="ARBA" id="ARBA00023136"/>
    </source>
</evidence>
<evidence type="ECO:0000256" key="5">
    <source>
        <dbReference type="ARBA" id="ARBA00022982"/>
    </source>
</evidence>
<keyword evidence="2" id="KW-0813">Transport</keyword>
<keyword evidence="9" id="KW-1185">Reference proteome</keyword>
<reference evidence="8 9" key="1">
    <citation type="submission" date="2024-01" db="EMBL/GenBank/DDBJ databases">
        <title>Multi-omics insights into the function and evolution of sodium benzoate biodegradation pathways in Benzoatithermus flavus gen. nov., sp. nov. from hot spring.</title>
        <authorList>
            <person name="Hu C.-J."/>
            <person name="Li W.-J."/>
        </authorList>
    </citation>
    <scope>NUCLEOTIDE SEQUENCE [LARGE SCALE GENOMIC DNA]</scope>
    <source>
        <strain evidence="8 9">SYSU G07066</strain>
    </source>
</reference>
<evidence type="ECO:0000256" key="3">
    <source>
        <dbReference type="ARBA" id="ARBA00022660"/>
    </source>
</evidence>
<keyword evidence="4" id="KW-0809">Transit peptide</keyword>
<name>A0ABU8XRI8_9PROT</name>
<evidence type="ECO:0000313" key="9">
    <source>
        <dbReference type="Proteomes" id="UP001375743"/>
    </source>
</evidence>
<keyword evidence="8" id="KW-0830">Ubiquinone</keyword>
<comment type="subcellular location">
    <subcellularLocation>
        <location evidence="1">Membrane</location>
    </subcellularLocation>
</comment>
<keyword evidence="3" id="KW-0679">Respiratory chain</keyword>
<dbReference type="Proteomes" id="UP001375743">
    <property type="component" value="Unassembled WGS sequence"/>
</dbReference>
<dbReference type="InterPro" id="IPR006885">
    <property type="entry name" value="NADH_UbQ_FeS_4_mit-like"/>
</dbReference>
<evidence type="ECO:0000256" key="4">
    <source>
        <dbReference type="ARBA" id="ARBA00022946"/>
    </source>
</evidence>
<sequence length="165" mass="18014">MLNARLQDRPTAPAMGPEIIPGGAAQAAEASAPRRRPQLRLVCSAEPTGEPARASGPIAAAAPHRGAACRLYCPAPSPTSSAPRLRERWVLAFEPTRRQEPDRLIGWTGGGDPLDQVRLVFPRKEAALAYVERYGLVCEVREPHRRRAVPRAYAENFLAPPEPRV</sequence>
<accession>A0ABU8XRI8</accession>
<gene>
    <name evidence="8" type="ORF">U1T56_11765</name>
</gene>
<feature type="compositionally biased region" description="Low complexity" evidence="7">
    <location>
        <begin position="16"/>
        <end position="31"/>
    </location>
</feature>
<evidence type="ECO:0000256" key="1">
    <source>
        <dbReference type="ARBA" id="ARBA00004370"/>
    </source>
</evidence>
<dbReference type="Pfam" id="PF04800">
    <property type="entry name" value="NDUS4"/>
    <property type="match status" value="1"/>
</dbReference>
<evidence type="ECO:0000256" key="2">
    <source>
        <dbReference type="ARBA" id="ARBA00022448"/>
    </source>
</evidence>
<feature type="region of interest" description="Disordered" evidence="7">
    <location>
        <begin position="1"/>
        <end position="37"/>
    </location>
</feature>
<keyword evidence="5" id="KW-0249">Electron transport</keyword>
<dbReference type="InterPro" id="IPR038532">
    <property type="entry name" value="NDUFS4-like_sf"/>
</dbReference>
<evidence type="ECO:0000256" key="7">
    <source>
        <dbReference type="SAM" id="MobiDB-lite"/>
    </source>
</evidence>
<keyword evidence="6" id="KW-0472">Membrane</keyword>
<dbReference type="EMBL" id="JBBLZC010000010">
    <property type="protein sequence ID" value="MEK0083828.1"/>
    <property type="molecule type" value="Genomic_DNA"/>
</dbReference>
<dbReference type="RefSeq" id="WP_418159673.1">
    <property type="nucleotide sequence ID" value="NZ_JBBLZC010000010.1"/>
</dbReference>